<reference evidence="5 7" key="1">
    <citation type="submission" date="2017-01" db="EMBL/GenBank/DDBJ databases">
        <authorList>
            <person name="Varghese N."/>
            <person name="Submissions S."/>
        </authorList>
    </citation>
    <scope>NUCLEOTIDE SEQUENCE [LARGE SCALE GENOMIC DNA]</scope>
    <source>
        <strain evidence="5 7">ATCC 33342</strain>
    </source>
</reference>
<dbReference type="Pfam" id="PF13505">
    <property type="entry name" value="OMP_b-brl"/>
    <property type="match status" value="1"/>
</dbReference>
<reference evidence="6 8" key="2">
    <citation type="submission" date="2018-06" db="EMBL/GenBank/DDBJ databases">
        <authorList>
            <consortium name="Pathogen Informatics"/>
            <person name="Doyle S."/>
        </authorList>
    </citation>
    <scope>NUCLEOTIDE SEQUENCE [LARGE SCALE GENOMIC DNA]</scope>
    <source>
        <strain evidence="6 8">NCTC11401</strain>
    </source>
</reference>
<dbReference type="GO" id="GO:0016020">
    <property type="term" value="C:membrane"/>
    <property type="evidence" value="ECO:0007669"/>
    <property type="project" value="UniProtKB-SubCell"/>
</dbReference>
<dbReference type="EMBL" id="UGGV01000001">
    <property type="protein sequence ID" value="STO23695.1"/>
    <property type="molecule type" value="Genomic_DNA"/>
</dbReference>
<gene>
    <name evidence="6" type="ORF">NCTC11401_00495</name>
    <name evidence="5" type="ORF">SAMN05421777_1192</name>
</gene>
<proteinExistence type="predicted"/>
<evidence type="ECO:0000259" key="4">
    <source>
        <dbReference type="Pfam" id="PF13505"/>
    </source>
</evidence>
<evidence type="ECO:0000256" key="3">
    <source>
        <dbReference type="ARBA" id="ARBA00023136"/>
    </source>
</evidence>
<keyword evidence="7" id="KW-1185">Reference proteome</keyword>
<name>A0A377GGM9_9GAMM</name>
<feature type="domain" description="Outer membrane protein beta-barrel" evidence="4">
    <location>
        <begin position="36"/>
        <end position="276"/>
    </location>
</feature>
<comment type="subcellular location">
    <subcellularLocation>
        <location evidence="1">Membrane</location>
    </subcellularLocation>
</comment>
<dbReference type="OrthoDB" id="9815357at2"/>
<protein>
    <submittedName>
        <fullName evidence="6">Opacity protein and related surface antigens</fullName>
    </submittedName>
    <submittedName>
        <fullName evidence="5">Outer membrane immunogenic protein</fullName>
    </submittedName>
</protein>
<dbReference type="EMBL" id="FTNL01000019">
    <property type="protein sequence ID" value="SIR67868.1"/>
    <property type="molecule type" value="Genomic_DNA"/>
</dbReference>
<organism evidence="6 8">
    <name type="scientific">Fluoribacter gormanii</name>
    <dbReference type="NCBI Taxonomy" id="464"/>
    <lineage>
        <taxon>Bacteria</taxon>
        <taxon>Pseudomonadati</taxon>
        <taxon>Pseudomonadota</taxon>
        <taxon>Gammaproteobacteria</taxon>
        <taxon>Legionellales</taxon>
        <taxon>Legionellaceae</taxon>
        <taxon>Fluoribacter</taxon>
    </lineage>
</organism>
<dbReference type="PANTHER" id="PTHR34001:SF3">
    <property type="entry name" value="BLL7405 PROTEIN"/>
    <property type="match status" value="1"/>
</dbReference>
<dbReference type="Proteomes" id="UP000254374">
    <property type="component" value="Unassembled WGS sequence"/>
</dbReference>
<sequence length="277" mass="30048">MIISNMKRGSFDVPKFPRLSLLSLLCVTSVSIAGTSGIKELSSANWSGFYVGINGGYSWSNARTQVVPLPEPAELPPGDGTIKPSSMSLSMSGGTVGGQVGYNLQLRAYPQVYLGLETDMNWNSLKGSSTENAVGNAVEHLEVFNNALSTQHKLTWFGTLRGRIGYSPTAQVLLYGTGGLAYGSVKEQANVNFISGGYGDEQYPFSKTLTRAGWTAGGGAEWVLKQNWSMKLEYLYYDLGSTSGIADPIIPNPPFQIKYIWTNPAQVIRFGLNYHFS</sequence>
<dbReference type="Gene3D" id="2.40.160.20">
    <property type="match status" value="1"/>
</dbReference>
<evidence type="ECO:0000313" key="7">
    <source>
        <dbReference type="Proteomes" id="UP000186808"/>
    </source>
</evidence>
<dbReference type="Proteomes" id="UP000186808">
    <property type="component" value="Unassembled WGS sequence"/>
</dbReference>
<dbReference type="InterPro" id="IPR051692">
    <property type="entry name" value="OMP-like"/>
</dbReference>
<dbReference type="PANTHER" id="PTHR34001">
    <property type="entry name" value="BLL7405 PROTEIN"/>
    <property type="match status" value="1"/>
</dbReference>
<evidence type="ECO:0000313" key="8">
    <source>
        <dbReference type="Proteomes" id="UP000254374"/>
    </source>
</evidence>
<dbReference type="SUPFAM" id="SSF56925">
    <property type="entry name" value="OMPA-like"/>
    <property type="match status" value="1"/>
</dbReference>
<dbReference type="RefSeq" id="WP_058468186.1">
    <property type="nucleotide sequence ID" value="NZ_CAAAIX010000018.1"/>
</dbReference>
<dbReference type="STRING" id="464.Lgor_1695"/>
<keyword evidence="3" id="KW-0472">Membrane</keyword>
<evidence type="ECO:0000313" key="5">
    <source>
        <dbReference type="EMBL" id="SIR67868.1"/>
    </source>
</evidence>
<dbReference type="AlphaFoldDB" id="A0A377GGM9"/>
<dbReference type="InterPro" id="IPR011250">
    <property type="entry name" value="OMP/PagP_B-barrel"/>
</dbReference>
<keyword evidence="2" id="KW-0732">Signal</keyword>
<evidence type="ECO:0000256" key="2">
    <source>
        <dbReference type="ARBA" id="ARBA00022729"/>
    </source>
</evidence>
<dbReference type="InterPro" id="IPR027385">
    <property type="entry name" value="Beta-barrel_OMP"/>
</dbReference>
<accession>A0A377GGM9</accession>
<evidence type="ECO:0000313" key="6">
    <source>
        <dbReference type="EMBL" id="STO23695.1"/>
    </source>
</evidence>
<evidence type="ECO:0000256" key="1">
    <source>
        <dbReference type="ARBA" id="ARBA00004370"/>
    </source>
</evidence>